<organism evidence="5 6">
    <name type="scientific">Zarconia navalis LEGE 11467</name>
    <dbReference type="NCBI Taxonomy" id="1828826"/>
    <lineage>
        <taxon>Bacteria</taxon>
        <taxon>Bacillati</taxon>
        <taxon>Cyanobacteriota</taxon>
        <taxon>Cyanophyceae</taxon>
        <taxon>Oscillatoriophycideae</taxon>
        <taxon>Oscillatoriales</taxon>
        <taxon>Oscillatoriales incertae sedis</taxon>
        <taxon>Zarconia</taxon>
        <taxon>Zarconia navalis</taxon>
    </lineage>
</organism>
<evidence type="ECO:0000313" key="5">
    <source>
        <dbReference type="EMBL" id="MBE9040585.1"/>
    </source>
</evidence>
<keyword evidence="2" id="KW-0067">ATP-binding</keyword>
<keyword evidence="4" id="KW-1133">Transmembrane helix</keyword>
<evidence type="ECO:0000256" key="3">
    <source>
        <dbReference type="SAM" id="Coils"/>
    </source>
</evidence>
<keyword evidence="1" id="KW-0547">Nucleotide-binding</keyword>
<keyword evidence="6" id="KW-1185">Reference proteome</keyword>
<accession>A0A928Z7I9</accession>
<keyword evidence="4" id="KW-0812">Transmembrane</keyword>
<dbReference type="InterPro" id="IPR015223">
    <property type="entry name" value="MipZ"/>
</dbReference>
<evidence type="ECO:0000313" key="6">
    <source>
        <dbReference type="Proteomes" id="UP000621799"/>
    </source>
</evidence>
<dbReference type="GO" id="GO:0005886">
    <property type="term" value="C:plasma membrane"/>
    <property type="evidence" value="ECO:0007669"/>
    <property type="project" value="TreeGrafter"/>
</dbReference>
<dbReference type="GO" id="GO:0004713">
    <property type="term" value="F:protein tyrosine kinase activity"/>
    <property type="evidence" value="ECO:0007669"/>
    <property type="project" value="TreeGrafter"/>
</dbReference>
<evidence type="ECO:0000256" key="2">
    <source>
        <dbReference type="ARBA" id="ARBA00022840"/>
    </source>
</evidence>
<gene>
    <name evidence="5" type="ORF">IQ235_07270</name>
</gene>
<reference evidence="5" key="1">
    <citation type="submission" date="2020-10" db="EMBL/GenBank/DDBJ databases">
        <authorList>
            <person name="Castelo-Branco R."/>
            <person name="Eusebio N."/>
            <person name="Adriana R."/>
            <person name="Vieira A."/>
            <person name="Brugerolle De Fraissinette N."/>
            <person name="Rezende De Castro R."/>
            <person name="Schneider M.P."/>
            <person name="Vasconcelos V."/>
            <person name="Leao P.N."/>
        </authorList>
    </citation>
    <scope>NUCLEOTIDE SEQUENCE</scope>
    <source>
        <strain evidence="5">LEGE 11467</strain>
    </source>
</reference>
<dbReference type="Gene3D" id="3.40.50.300">
    <property type="entry name" value="P-loop containing nucleotide triphosphate hydrolases"/>
    <property type="match status" value="1"/>
</dbReference>
<dbReference type="CDD" id="cd05387">
    <property type="entry name" value="BY-kinase"/>
    <property type="match status" value="1"/>
</dbReference>
<protein>
    <submittedName>
        <fullName evidence="5">Uncharacterized protein</fullName>
    </submittedName>
</protein>
<keyword evidence="3" id="KW-0175">Coiled coil</keyword>
<proteinExistence type="predicted"/>
<name>A0A928Z7I9_9CYAN</name>
<dbReference type="AlphaFoldDB" id="A0A928Z7I9"/>
<dbReference type="InterPro" id="IPR005702">
    <property type="entry name" value="Wzc-like_C"/>
</dbReference>
<feature type="coiled-coil region" evidence="3">
    <location>
        <begin position="98"/>
        <end position="125"/>
    </location>
</feature>
<dbReference type="RefSeq" id="WP_264320829.1">
    <property type="nucleotide sequence ID" value="NZ_JADEXN010000098.1"/>
</dbReference>
<dbReference type="Proteomes" id="UP000621799">
    <property type="component" value="Unassembled WGS sequence"/>
</dbReference>
<sequence>MTRFQEGTPPIQVLRDEQKNLAVQLQGEARNILGAELATSKLPSDGEEPNPVRLALTGQLVESANQVQVLKVHLEALSTQVGEIQAQVQQFPGMMQDYANLQQALQDTTKQLEELTSQRAALQFQARTQSPSSIEIVAEPDLPRDDSRRPLPLPEKRIPLPVAIAGLLGLGLGIGVAIALERLDTRWRSPREVAELTRLPMLALAPKTNFRRSARGSYAFQAAFRALWSRLVEMSDRPLKSLVVLAPDSGAGTSTIARHFAIAVAASGMRVLLVDGNLRHLTLDRRTNAANRPGLSDAILSDLNFNESIERSPWSDNVFILGAGRVHSDPSLLLASVKMKEVVVQLRESFDLVVYDTPALRQYPDAQLLAALTDGAIVALRLNRTRQMPTMHALAQLQAGGVPVWGTIANGTDEMEAIAYSCVHQNDRNLEERMLEETSSIESQQR</sequence>
<dbReference type="PANTHER" id="PTHR32309:SF13">
    <property type="entry name" value="FERRIC ENTEROBACTIN TRANSPORT PROTEIN FEPE"/>
    <property type="match status" value="1"/>
</dbReference>
<dbReference type="InterPro" id="IPR050445">
    <property type="entry name" value="Bact_polysacc_biosynth/exp"/>
</dbReference>
<feature type="transmembrane region" description="Helical" evidence="4">
    <location>
        <begin position="158"/>
        <end position="180"/>
    </location>
</feature>
<dbReference type="PANTHER" id="PTHR32309">
    <property type="entry name" value="TYROSINE-PROTEIN KINASE"/>
    <property type="match status" value="1"/>
</dbReference>
<keyword evidence="4" id="KW-0472">Membrane</keyword>
<evidence type="ECO:0000256" key="1">
    <source>
        <dbReference type="ARBA" id="ARBA00022741"/>
    </source>
</evidence>
<dbReference type="SUPFAM" id="SSF52540">
    <property type="entry name" value="P-loop containing nucleoside triphosphate hydrolases"/>
    <property type="match status" value="1"/>
</dbReference>
<dbReference type="EMBL" id="JADEXN010000098">
    <property type="protein sequence ID" value="MBE9040585.1"/>
    <property type="molecule type" value="Genomic_DNA"/>
</dbReference>
<dbReference type="Pfam" id="PF09140">
    <property type="entry name" value="MipZ"/>
    <property type="match status" value="1"/>
</dbReference>
<comment type="caution">
    <text evidence="5">The sequence shown here is derived from an EMBL/GenBank/DDBJ whole genome shotgun (WGS) entry which is preliminary data.</text>
</comment>
<dbReference type="InterPro" id="IPR027417">
    <property type="entry name" value="P-loop_NTPase"/>
</dbReference>
<evidence type="ECO:0000256" key="4">
    <source>
        <dbReference type="SAM" id="Phobius"/>
    </source>
</evidence>